<dbReference type="EMBL" id="JAMXLT020000031">
    <property type="protein sequence ID" value="MDW8550435.1"/>
    <property type="molecule type" value="Genomic_DNA"/>
</dbReference>
<organism evidence="1 2">
    <name type="scientific">Epilithonimonas ginsengisoli</name>
    <dbReference type="NCBI Taxonomy" id="1245592"/>
    <lineage>
        <taxon>Bacteria</taxon>
        <taxon>Pseudomonadati</taxon>
        <taxon>Bacteroidota</taxon>
        <taxon>Flavobacteriia</taxon>
        <taxon>Flavobacteriales</taxon>
        <taxon>Weeksellaceae</taxon>
        <taxon>Chryseobacterium group</taxon>
        <taxon>Epilithonimonas</taxon>
    </lineage>
</organism>
<reference evidence="1 2" key="1">
    <citation type="submission" date="2023-11" db="EMBL/GenBank/DDBJ databases">
        <title>First isolation, identification, and characterization of non-pathogenic Epilithonimonas ginsengisoli isolated from diseased farmed rainbow trout (Oncorhynchus mykiss) in Chile.</title>
        <authorList>
            <person name="Miranda C.D."/>
            <person name="Irgang R."/>
            <person name="Concha C."/>
            <person name="Rojas R."/>
            <person name="Avendano R."/>
        </authorList>
    </citation>
    <scope>NUCLEOTIDE SEQUENCE [LARGE SCALE GENOMIC DNA]</scope>
    <source>
        <strain evidence="1 2">FP99</strain>
    </source>
</reference>
<name>A0ABU4JL80_9FLAO</name>
<keyword evidence="2" id="KW-1185">Reference proteome</keyword>
<sequence length="201" mass="23750">MIQLIIAGYFYNEFVNRKNLTFIENQLKDVRSLEDLTDNSRKELINSQDYFQKYLITDDKKFLNSYFQSVNRLSQNLDSINQFKDKNPRLRKIVSRKQEDTIELRKLKLLVDSSFQFSTKSNFKMQDELPKFKKMDFNYNFEKFDIQQQTYADTIEKKGLFGRLGDAIAGKVNVQKESTVITLKNGQTTDASKMNRNWTVS</sequence>
<evidence type="ECO:0000313" key="2">
    <source>
        <dbReference type="Proteomes" id="UP001204439"/>
    </source>
</evidence>
<dbReference type="Proteomes" id="UP001204439">
    <property type="component" value="Unassembled WGS sequence"/>
</dbReference>
<comment type="caution">
    <text evidence="1">The sequence shown here is derived from an EMBL/GenBank/DDBJ whole genome shotgun (WGS) entry which is preliminary data.</text>
</comment>
<dbReference type="RefSeq" id="WP_228391641.1">
    <property type="nucleotide sequence ID" value="NZ_JAMXLT020000031.1"/>
</dbReference>
<accession>A0ABU4JL80</accession>
<proteinExistence type="predicted"/>
<evidence type="ECO:0000313" key="1">
    <source>
        <dbReference type="EMBL" id="MDW8550435.1"/>
    </source>
</evidence>
<gene>
    <name evidence="1" type="ORF">NG800_016020</name>
</gene>
<protein>
    <submittedName>
        <fullName evidence="1">CHASE3 domain-containing protein</fullName>
    </submittedName>
</protein>